<accession>A0A8H6IGK0</accession>
<proteinExistence type="predicted"/>
<reference evidence="2 3" key="1">
    <citation type="submission" date="2020-07" db="EMBL/GenBank/DDBJ databases">
        <title>Comparative genomics of pyrophilous fungi reveals a link between fire events and developmental genes.</title>
        <authorList>
            <consortium name="DOE Joint Genome Institute"/>
            <person name="Steindorff A.S."/>
            <person name="Carver A."/>
            <person name="Calhoun S."/>
            <person name="Stillman K."/>
            <person name="Liu H."/>
            <person name="Lipzen A."/>
            <person name="Pangilinan J."/>
            <person name="Labutti K."/>
            <person name="Bruns T.D."/>
            <person name="Grigoriev I.V."/>
        </authorList>
    </citation>
    <scope>NUCLEOTIDE SEQUENCE [LARGE SCALE GENOMIC DNA]</scope>
    <source>
        <strain evidence="2 3">CBS 144469</strain>
    </source>
</reference>
<protein>
    <submittedName>
        <fullName evidence="2">Uncharacterized protein</fullName>
    </submittedName>
</protein>
<comment type="caution">
    <text evidence="2">The sequence shown here is derived from an EMBL/GenBank/DDBJ whole genome shotgun (WGS) entry which is preliminary data.</text>
</comment>
<name>A0A8H6IGK0_9AGAR</name>
<feature type="compositionally biased region" description="Low complexity" evidence="1">
    <location>
        <begin position="89"/>
        <end position="104"/>
    </location>
</feature>
<dbReference type="EMBL" id="JACGCI010000005">
    <property type="protein sequence ID" value="KAF6763767.1"/>
    <property type="molecule type" value="Genomic_DNA"/>
</dbReference>
<sequence>MALSTGASWMGQRKGDSNRNENPVKEDWEERITEDFKRLKISSRSERDQGEDDEEESSTFFTANSSPSAAVCEVFLPSDPWPADPLSPDTAAGSSTADATVTGTLVSSTPAAAPHSPIGRAAPTLAGSLVTPFRPRCIPRGRARRSLIRSPSFGYPPEPPPRQASESQHQAHPSSIADSPRNSTKSTRCGSLCASPTRPRSGVNRARVTASRYPRSMDWGTVLESRVPVCLM</sequence>
<organism evidence="2 3">
    <name type="scientific">Ephemerocybe angulata</name>
    <dbReference type="NCBI Taxonomy" id="980116"/>
    <lineage>
        <taxon>Eukaryota</taxon>
        <taxon>Fungi</taxon>
        <taxon>Dikarya</taxon>
        <taxon>Basidiomycota</taxon>
        <taxon>Agaricomycotina</taxon>
        <taxon>Agaricomycetes</taxon>
        <taxon>Agaricomycetidae</taxon>
        <taxon>Agaricales</taxon>
        <taxon>Agaricineae</taxon>
        <taxon>Psathyrellaceae</taxon>
        <taxon>Ephemerocybe</taxon>
    </lineage>
</organism>
<evidence type="ECO:0000313" key="3">
    <source>
        <dbReference type="Proteomes" id="UP000521943"/>
    </source>
</evidence>
<feature type="compositionally biased region" description="Basic and acidic residues" evidence="1">
    <location>
        <begin position="13"/>
        <end position="48"/>
    </location>
</feature>
<feature type="compositionally biased region" description="Basic residues" evidence="1">
    <location>
        <begin position="137"/>
        <end position="147"/>
    </location>
</feature>
<keyword evidence="3" id="KW-1185">Reference proteome</keyword>
<dbReference type="AlphaFoldDB" id="A0A8H6IGK0"/>
<evidence type="ECO:0000313" key="2">
    <source>
        <dbReference type="EMBL" id="KAF6763767.1"/>
    </source>
</evidence>
<evidence type="ECO:0000256" key="1">
    <source>
        <dbReference type="SAM" id="MobiDB-lite"/>
    </source>
</evidence>
<gene>
    <name evidence="2" type="ORF">DFP72DRAFT_482908</name>
</gene>
<feature type="region of interest" description="Disordered" evidence="1">
    <location>
        <begin position="1"/>
        <end position="209"/>
    </location>
</feature>
<dbReference type="Proteomes" id="UP000521943">
    <property type="component" value="Unassembled WGS sequence"/>
</dbReference>
<feature type="compositionally biased region" description="Polar residues" evidence="1">
    <location>
        <begin position="164"/>
        <end position="189"/>
    </location>
</feature>
<feature type="compositionally biased region" description="Polar residues" evidence="1">
    <location>
        <begin position="58"/>
        <end position="68"/>
    </location>
</feature>